<organism evidence="1 2">
    <name type="scientific">Mycobacterium ostraviense</name>
    <dbReference type="NCBI Taxonomy" id="2738409"/>
    <lineage>
        <taxon>Bacteria</taxon>
        <taxon>Bacillati</taxon>
        <taxon>Actinomycetota</taxon>
        <taxon>Actinomycetes</taxon>
        <taxon>Mycobacteriales</taxon>
        <taxon>Mycobacteriaceae</taxon>
        <taxon>Mycobacterium</taxon>
    </lineage>
</organism>
<comment type="caution">
    <text evidence="1">The sequence shown here is derived from an EMBL/GenBank/DDBJ whole genome shotgun (WGS) entry which is preliminary data.</text>
</comment>
<dbReference type="EMBL" id="LWCI01000150">
    <property type="protein sequence ID" value="KZS58381.1"/>
    <property type="molecule type" value="Genomic_DNA"/>
</dbReference>
<reference evidence="2" key="1">
    <citation type="submission" date="2016-04" db="EMBL/GenBank/DDBJ databases">
        <authorList>
            <person name="Strapagiel D."/>
            <person name="Borowka P."/>
            <person name="Marciniak B."/>
            <person name="Bakula Z."/>
            <person name="Van Ingen J."/>
            <person name="Safianowska A."/>
            <person name="Dziadek J."/>
            <person name="Jagielski T."/>
        </authorList>
    </citation>
    <scope>NUCLEOTIDE SEQUENCE [LARGE SCALE GENOMIC DNA]</scope>
    <source>
        <strain evidence="2">1010001458</strain>
    </source>
</reference>
<evidence type="ECO:0000313" key="2">
    <source>
        <dbReference type="Proteomes" id="UP000077342"/>
    </source>
</evidence>
<dbReference type="AlphaFoldDB" id="A0A163WIP2"/>
<sequence length="141" mass="15838">MVVAEADQRRHPQRHAPHIAAITNRVEQSADLVVVPGRFPQAPCCLPESFQPLPRKINDLSHRVALQELVPFLGSEPTHVGDRRMSLRNRLTDLVAERINFAGEIIDHRCDVMGDAGDLVFVLVGEKLPDFFNSRQRIADT</sequence>
<accession>A0A163WIP2</accession>
<protein>
    <submittedName>
        <fullName evidence="1">Uncharacterized protein</fullName>
    </submittedName>
</protein>
<gene>
    <name evidence="1" type="ORF">A4G28_13620</name>
</gene>
<dbReference type="Proteomes" id="UP000077342">
    <property type="component" value="Unassembled WGS sequence"/>
</dbReference>
<name>A0A163WIP2_9MYCO</name>
<proteinExistence type="predicted"/>
<keyword evidence="2" id="KW-1185">Reference proteome</keyword>
<evidence type="ECO:0000313" key="1">
    <source>
        <dbReference type="EMBL" id="KZS58381.1"/>
    </source>
</evidence>